<name>A0A1E4TAY3_9ASCO</name>
<sequence>MENVHLRRSARIERCLRDRSHLPRWIVYMQRYRPLNQYVHYAKGFSGISVMNITMHKSIRLF</sequence>
<dbReference type="EMBL" id="KV453843">
    <property type="protein sequence ID" value="ODV88899.1"/>
    <property type="molecule type" value="Genomic_DNA"/>
</dbReference>
<evidence type="ECO:0000313" key="2">
    <source>
        <dbReference type="Proteomes" id="UP000095023"/>
    </source>
</evidence>
<proteinExistence type="predicted"/>
<accession>A0A1E4TAY3</accession>
<reference evidence="2" key="1">
    <citation type="submission" date="2016-02" db="EMBL/GenBank/DDBJ databases">
        <title>Comparative genomics of biotechnologically important yeasts.</title>
        <authorList>
            <consortium name="DOE Joint Genome Institute"/>
            <person name="Riley R."/>
            <person name="Haridas S."/>
            <person name="Wolfe K.H."/>
            <person name="Lopes M.R."/>
            <person name="Hittinger C.T."/>
            <person name="Goker M."/>
            <person name="Salamov A."/>
            <person name="Wisecaver J."/>
            <person name="Long T.M."/>
            <person name="Aerts A.L."/>
            <person name="Barry K."/>
            <person name="Choi C."/>
            <person name="Clum A."/>
            <person name="Coughlan A.Y."/>
            <person name="Deshpande S."/>
            <person name="Douglass A.P."/>
            <person name="Hanson S.J."/>
            <person name="Klenk H.-P."/>
            <person name="Labutti K."/>
            <person name="Lapidus A."/>
            <person name="Lindquist E."/>
            <person name="Lipzen A."/>
            <person name="Meier-Kolthoff J.P."/>
            <person name="Ohm R.A."/>
            <person name="Otillar R.P."/>
            <person name="Pangilinan J."/>
            <person name="Peng Y."/>
            <person name="Rokas A."/>
            <person name="Rosa C.A."/>
            <person name="Scheuner C."/>
            <person name="Sibirny A.A."/>
            <person name="Slot J.C."/>
            <person name="Stielow J.B."/>
            <person name="Sun H."/>
            <person name="Kurtzman C.P."/>
            <person name="Blackwell M."/>
            <person name="Jeffries T.W."/>
            <person name="Grigoriev I.V."/>
        </authorList>
    </citation>
    <scope>NUCLEOTIDE SEQUENCE [LARGE SCALE GENOMIC DNA]</scope>
    <source>
        <strain evidence="2">NRRL Y-17796</strain>
    </source>
</reference>
<dbReference type="Proteomes" id="UP000095023">
    <property type="component" value="Unassembled WGS sequence"/>
</dbReference>
<keyword evidence="2" id="KW-1185">Reference proteome</keyword>
<protein>
    <submittedName>
        <fullName evidence="1">Uncharacterized protein</fullName>
    </submittedName>
</protein>
<evidence type="ECO:0000313" key="1">
    <source>
        <dbReference type="EMBL" id="ODV88899.1"/>
    </source>
</evidence>
<gene>
    <name evidence="1" type="ORF">CANCADRAFT_32342</name>
</gene>
<dbReference type="AlphaFoldDB" id="A0A1E4TAY3"/>
<organism evidence="1 2">
    <name type="scientific">Tortispora caseinolytica NRRL Y-17796</name>
    <dbReference type="NCBI Taxonomy" id="767744"/>
    <lineage>
        <taxon>Eukaryota</taxon>
        <taxon>Fungi</taxon>
        <taxon>Dikarya</taxon>
        <taxon>Ascomycota</taxon>
        <taxon>Saccharomycotina</taxon>
        <taxon>Trigonopsidomycetes</taxon>
        <taxon>Trigonopsidales</taxon>
        <taxon>Trigonopsidaceae</taxon>
        <taxon>Tortispora</taxon>
    </lineage>
</organism>